<gene>
    <name evidence="1" type="ORF">Nepgr_006833</name>
</gene>
<dbReference type="AlphaFoldDB" id="A0AAD3XHQ9"/>
<reference evidence="1" key="1">
    <citation type="submission" date="2023-05" db="EMBL/GenBank/DDBJ databases">
        <title>Nepenthes gracilis genome sequencing.</title>
        <authorList>
            <person name="Fukushima K."/>
        </authorList>
    </citation>
    <scope>NUCLEOTIDE SEQUENCE</scope>
    <source>
        <strain evidence="1">SING2019-196</strain>
    </source>
</reference>
<evidence type="ECO:0000313" key="2">
    <source>
        <dbReference type="Proteomes" id="UP001279734"/>
    </source>
</evidence>
<dbReference type="Proteomes" id="UP001279734">
    <property type="component" value="Unassembled WGS sequence"/>
</dbReference>
<evidence type="ECO:0000313" key="1">
    <source>
        <dbReference type="EMBL" id="GMH04993.1"/>
    </source>
</evidence>
<protein>
    <submittedName>
        <fullName evidence="1">Uncharacterized protein</fullName>
    </submittedName>
</protein>
<proteinExistence type="predicted"/>
<name>A0AAD3XHQ9_NEPGR</name>
<dbReference type="EMBL" id="BSYO01000005">
    <property type="protein sequence ID" value="GMH04993.1"/>
    <property type="molecule type" value="Genomic_DNA"/>
</dbReference>
<keyword evidence="2" id="KW-1185">Reference proteome</keyword>
<organism evidence="1 2">
    <name type="scientific">Nepenthes gracilis</name>
    <name type="common">Slender pitcher plant</name>
    <dbReference type="NCBI Taxonomy" id="150966"/>
    <lineage>
        <taxon>Eukaryota</taxon>
        <taxon>Viridiplantae</taxon>
        <taxon>Streptophyta</taxon>
        <taxon>Embryophyta</taxon>
        <taxon>Tracheophyta</taxon>
        <taxon>Spermatophyta</taxon>
        <taxon>Magnoliopsida</taxon>
        <taxon>eudicotyledons</taxon>
        <taxon>Gunneridae</taxon>
        <taxon>Pentapetalae</taxon>
        <taxon>Caryophyllales</taxon>
        <taxon>Nepenthaceae</taxon>
        <taxon>Nepenthes</taxon>
    </lineage>
</organism>
<comment type="caution">
    <text evidence="1">The sequence shown here is derived from an EMBL/GenBank/DDBJ whole genome shotgun (WGS) entry which is preliminary data.</text>
</comment>
<accession>A0AAD3XHQ9</accession>
<sequence length="82" mass="8098">MPALVDERLGGQIVCGEAHVSSPIPIEGVMDVASGTMFGAGCPGGPPNVRRFSMAGESVGVVSSSVRAVATDDSGSLPKGPS</sequence>